<comment type="caution">
    <text evidence="3">The sequence shown here is derived from an EMBL/GenBank/DDBJ whole genome shotgun (WGS) entry which is preliminary data.</text>
</comment>
<reference evidence="3 4" key="1">
    <citation type="journal article" date="2023" name="BMC Biotechnol.">
        <title>Vitis rotundifolia cv Carlos genome sequencing.</title>
        <authorList>
            <person name="Huff M."/>
            <person name="Hulse-Kemp A."/>
            <person name="Scheffler B."/>
            <person name="Youngblood R."/>
            <person name="Simpson S."/>
            <person name="Babiker E."/>
            <person name="Staton M."/>
        </authorList>
    </citation>
    <scope>NUCLEOTIDE SEQUENCE [LARGE SCALE GENOMIC DNA]</scope>
    <source>
        <tissue evidence="3">Leaf</tissue>
    </source>
</reference>
<keyword evidence="2" id="KW-1133">Transmembrane helix</keyword>
<gene>
    <name evidence="3" type="ORF">PVL29_023507</name>
</gene>
<proteinExistence type="predicted"/>
<dbReference type="EMBL" id="JARBHA010000018">
    <property type="protein sequence ID" value="KAJ9673993.1"/>
    <property type="molecule type" value="Genomic_DNA"/>
</dbReference>
<feature type="compositionally biased region" description="Gly residues" evidence="1">
    <location>
        <begin position="8"/>
        <end position="20"/>
    </location>
</feature>
<feature type="transmembrane region" description="Helical" evidence="2">
    <location>
        <begin position="135"/>
        <end position="153"/>
    </location>
</feature>
<keyword evidence="2" id="KW-0472">Membrane</keyword>
<name>A0AA38YP60_VITRO</name>
<dbReference type="Proteomes" id="UP001168098">
    <property type="component" value="Unassembled WGS sequence"/>
</dbReference>
<evidence type="ECO:0000313" key="3">
    <source>
        <dbReference type="EMBL" id="KAJ9673993.1"/>
    </source>
</evidence>
<evidence type="ECO:0000256" key="2">
    <source>
        <dbReference type="SAM" id="Phobius"/>
    </source>
</evidence>
<dbReference type="AlphaFoldDB" id="A0AA38YP60"/>
<keyword evidence="2" id="KW-0812">Transmembrane</keyword>
<accession>A0AA38YP60</accession>
<keyword evidence="4" id="KW-1185">Reference proteome</keyword>
<protein>
    <submittedName>
        <fullName evidence="3">Uncharacterized protein</fullName>
    </submittedName>
</protein>
<organism evidence="3 4">
    <name type="scientific">Vitis rotundifolia</name>
    <name type="common">Muscadine grape</name>
    <dbReference type="NCBI Taxonomy" id="103349"/>
    <lineage>
        <taxon>Eukaryota</taxon>
        <taxon>Viridiplantae</taxon>
        <taxon>Streptophyta</taxon>
        <taxon>Embryophyta</taxon>
        <taxon>Tracheophyta</taxon>
        <taxon>Spermatophyta</taxon>
        <taxon>Magnoliopsida</taxon>
        <taxon>eudicotyledons</taxon>
        <taxon>Gunneridae</taxon>
        <taxon>Pentapetalae</taxon>
        <taxon>rosids</taxon>
        <taxon>Vitales</taxon>
        <taxon>Vitaceae</taxon>
        <taxon>Viteae</taxon>
        <taxon>Vitis</taxon>
    </lineage>
</organism>
<evidence type="ECO:0000313" key="4">
    <source>
        <dbReference type="Proteomes" id="UP001168098"/>
    </source>
</evidence>
<feature type="region of interest" description="Disordered" evidence="1">
    <location>
        <begin position="1"/>
        <end position="20"/>
    </location>
</feature>
<evidence type="ECO:0000256" key="1">
    <source>
        <dbReference type="SAM" id="MobiDB-lite"/>
    </source>
</evidence>
<sequence length="188" mass="19394">MEGDCSTWGGGGLPEGDVGDGAGAIKHTKANIAAAREASNSFDNIDAARDLKNIGAHGGLSITSNDNRGFGLVLGTGRPASGSPHNFNGSPVTVARFRFGGRRSSSTGCGDGGGTTAAAAVVFLRSLAFSTDLEVMLVVGLLLLLEVVVVVRMERLLEIVGLVKLGEHVIALILAFYIFTFHPSLLSL</sequence>
<feature type="transmembrane region" description="Helical" evidence="2">
    <location>
        <begin position="165"/>
        <end position="185"/>
    </location>
</feature>